<evidence type="ECO:0000313" key="5">
    <source>
        <dbReference type="EMBL" id="SNR33691.1"/>
    </source>
</evidence>
<accession>A0A238VHM2</accession>
<dbReference type="PANTHER" id="PTHR23028:SF53">
    <property type="entry name" value="ACYL_TRANSF_3 DOMAIN-CONTAINING PROTEIN"/>
    <property type="match status" value="1"/>
</dbReference>
<evidence type="ECO:0000313" key="6">
    <source>
        <dbReference type="Proteomes" id="UP000198403"/>
    </source>
</evidence>
<evidence type="ECO:0000256" key="1">
    <source>
        <dbReference type="SAM" id="MobiDB-lite"/>
    </source>
</evidence>
<dbReference type="OrthoDB" id="3404679at2"/>
<feature type="transmembrane region" description="Helical" evidence="2">
    <location>
        <begin position="337"/>
        <end position="356"/>
    </location>
</feature>
<reference evidence="5 6" key="1">
    <citation type="submission" date="2017-06" db="EMBL/GenBank/DDBJ databases">
        <authorList>
            <person name="Kim H.J."/>
            <person name="Triplett B.A."/>
        </authorList>
    </citation>
    <scope>NUCLEOTIDE SEQUENCE [LARGE SCALE GENOMIC DNA]</scope>
    <source>
        <strain evidence="5 6">DSM 44272</strain>
    </source>
</reference>
<dbReference type="PANTHER" id="PTHR23028">
    <property type="entry name" value="ACETYLTRANSFERASE"/>
    <property type="match status" value="1"/>
</dbReference>
<keyword evidence="2" id="KW-1133">Transmembrane helix</keyword>
<feature type="transmembrane region" description="Helical" evidence="2">
    <location>
        <begin position="222"/>
        <end position="238"/>
    </location>
</feature>
<name>A0A238VHM2_9ACTN</name>
<feature type="transmembrane region" description="Helical" evidence="2">
    <location>
        <begin position="184"/>
        <end position="202"/>
    </location>
</feature>
<feature type="domain" description="SGNH" evidence="4">
    <location>
        <begin position="489"/>
        <end position="711"/>
    </location>
</feature>
<keyword evidence="5" id="KW-0808">Transferase</keyword>
<dbReference type="Pfam" id="PF19040">
    <property type="entry name" value="SGNH"/>
    <property type="match status" value="1"/>
</dbReference>
<keyword evidence="5" id="KW-0012">Acyltransferase</keyword>
<feature type="transmembrane region" description="Helical" evidence="2">
    <location>
        <begin position="153"/>
        <end position="172"/>
    </location>
</feature>
<dbReference type="GO" id="GO:0009103">
    <property type="term" value="P:lipopolysaccharide biosynthetic process"/>
    <property type="evidence" value="ECO:0007669"/>
    <property type="project" value="TreeGrafter"/>
</dbReference>
<dbReference type="GO" id="GO:0016020">
    <property type="term" value="C:membrane"/>
    <property type="evidence" value="ECO:0007669"/>
    <property type="project" value="TreeGrafter"/>
</dbReference>
<feature type="compositionally biased region" description="Pro residues" evidence="1">
    <location>
        <begin position="417"/>
        <end position="432"/>
    </location>
</feature>
<keyword evidence="6" id="KW-1185">Reference proteome</keyword>
<feature type="transmembrane region" description="Helical" evidence="2">
    <location>
        <begin position="245"/>
        <end position="264"/>
    </location>
</feature>
<dbReference type="RefSeq" id="WP_089335304.1">
    <property type="nucleotide sequence ID" value="NZ_FZNO01000003.1"/>
</dbReference>
<feature type="domain" description="Acyltransferase 3" evidence="3">
    <location>
        <begin position="13"/>
        <end position="334"/>
    </location>
</feature>
<keyword evidence="5" id="KW-0378">Hydrolase</keyword>
<gene>
    <name evidence="5" type="ORF">SAMN06272737_103170</name>
</gene>
<protein>
    <submittedName>
        <fullName evidence="5">Peptidoglycan/LPS O-acetylase OafA/YrhL, contains acyltransferase and SGNH-hydrolase domains</fullName>
    </submittedName>
</protein>
<feature type="region of interest" description="Disordered" evidence="1">
    <location>
        <begin position="405"/>
        <end position="433"/>
    </location>
</feature>
<dbReference type="Pfam" id="PF01757">
    <property type="entry name" value="Acyl_transf_3"/>
    <property type="match status" value="1"/>
</dbReference>
<dbReference type="InterPro" id="IPR050879">
    <property type="entry name" value="Acyltransferase_3"/>
</dbReference>
<dbReference type="GO" id="GO:0016787">
    <property type="term" value="F:hydrolase activity"/>
    <property type="evidence" value="ECO:0007669"/>
    <property type="project" value="UniProtKB-KW"/>
</dbReference>
<sequence length="721" mass="76230">MEGRGRNSRFRPDIEGLRAVAVLAVVLFHADVPGLPGGFVGVDIFFVISGFLITGLLWREVQSSGRVRLARFYGARARRLLPAGVLVLVTTAVASVWLLPPLQARSVLGDVVAGALYVGNYRFAVQGTDYLTADVPPSPVQHYWSLGVEEQFYLFWPALLIAAAWLGSRLSRNRDRLPLGGRRPVLPALIVLGVVAGASFLLSLRWTTDLPPWAFFSLPSRAWQLAVGGLVALSTAWWRRLPDPAAGLAGWTGLGLIALAAVRLDESTPYPGVAALLPGLGAALVVIGGCSRPDRGVGVPLSSPPMRLIGRLSYSWYLWHWPVLLLGPVVMGHSLGLTARLVAAAVAGGLAMLTLVAVENPVRFAAPLRASGGRSLLLGGALTAMGVCASLVLVSTVPTPVGRGAAARAPEIEARPPAAPAPPAPPAEPTPDPAKAALEALTAQVHAAVAASADRQAVPSNLTPPLADAFAEKPEVFVNGCVRSWLYVGQGECAYGAAASATRVALVGDSHAAMWFPALEQVAARRQWRLETMGKVTCPLLDLPITSPYLGRTYTECTQWRGQVLDRLRRERPALIVLSMSRRYGSDFGFTVYSRQWLDSLTRLVGELRSTGAAVLVLGPVPDPRSFVPTCLSAHLDSATACSPDRAAAVSDAGIIAEEQATAAGAGHYAVLTDLFCTPARCPVIVGNQLVYRDDNHLTVGYATWLAPVIDAHVTVAMAGG</sequence>
<organism evidence="5 6">
    <name type="scientific">Blastococcus mobilis</name>
    <dbReference type="NCBI Taxonomy" id="1938746"/>
    <lineage>
        <taxon>Bacteria</taxon>
        <taxon>Bacillati</taxon>
        <taxon>Actinomycetota</taxon>
        <taxon>Actinomycetes</taxon>
        <taxon>Geodermatophilales</taxon>
        <taxon>Geodermatophilaceae</taxon>
        <taxon>Blastococcus</taxon>
    </lineage>
</organism>
<dbReference type="InterPro" id="IPR002656">
    <property type="entry name" value="Acyl_transf_3_dom"/>
</dbReference>
<dbReference type="GO" id="GO:0016747">
    <property type="term" value="F:acyltransferase activity, transferring groups other than amino-acyl groups"/>
    <property type="evidence" value="ECO:0007669"/>
    <property type="project" value="InterPro"/>
</dbReference>
<evidence type="ECO:0000259" key="4">
    <source>
        <dbReference type="Pfam" id="PF19040"/>
    </source>
</evidence>
<dbReference type="EMBL" id="FZNO01000003">
    <property type="protein sequence ID" value="SNR33691.1"/>
    <property type="molecule type" value="Genomic_DNA"/>
</dbReference>
<evidence type="ECO:0000256" key="2">
    <source>
        <dbReference type="SAM" id="Phobius"/>
    </source>
</evidence>
<keyword evidence="2" id="KW-0812">Transmembrane</keyword>
<evidence type="ECO:0000259" key="3">
    <source>
        <dbReference type="Pfam" id="PF01757"/>
    </source>
</evidence>
<feature type="transmembrane region" description="Helical" evidence="2">
    <location>
        <begin position="270"/>
        <end position="291"/>
    </location>
</feature>
<feature type="transmembrane region" description="Helical" evidence="2">
    <location>
        <begin position="36"/>
        <end position="58"/>
    </location>
</feature>
<proteinExistence type="predicted"/>
<feature type="transmembrane region" description="Helical" evidence="2">
    <location>
        <begin position="312"/>
        <end position="331"/>
    </location>
</feature>
<dbReference type="InterPro" id="IPR043968">
    <property type="entry name" value="SGNH"/>
</dbReference>
<dbReference type="AlphaFoldDB" id="A0A238VHM2"/>
<feature type="transmembrane region" description="Helical" evidence="2">
    <location>
        <begin position="79"/>
        <end position="99"/>
    </location>
</feature>
<feature type="transmembrane region" description="Helical" evidence="2">
    <location>
        <begin position="376"/>
        <end position="394"/>
    </location>
</feature>
<keyword evidence="2" id="KW-0472">Membrane</keyword>
<dbReference type="Proteomes" id="UP000198403">
    <property type="component" value="Unassembled WGS sequence"/>
</dbReference>